<name>A0ABW4B8D6_9LACO</name>
<dbReference type="Pfam" id="PF00359">
    <property type="entry name" value="PTS_EIIA_2"/>
    <property type="match status" value="1"/>
</dbReference>
<accession>A0ABW4B8D6</accession>
<keyword evidence="2" id="KW-0762">Sugar transport</keyword>
<comment type="caution">
    <text evidence="2">The sequence shown here is derived from an EMBL/GenBank/DDBJ whole genome shotgun (WGS) entry which is preliminary data.</text>
</comment>
<dbReference type="SUPFAM" id="SSF55804">
    <property type="entry name" value="Phoshotransferase/anion transport protein"/>
    <property type="match status" value="1"/>
</dbReference>
<keyword evidence="2" id="KW-0813">Transport</keyword>
<dbReference type="InterPro" id="IPR016152">
    <property type="entry name" value="PTrfase/Anion_transptr"/>
</dbReference>
<organism evidence="2 3">
    <name type="scientific">Lacticaseibacillus jixianensis</name>
    <dbReference type="NCBI Taxonomy" id="2486012"/>
    <lineage>
        <taxon>Bacteria</taxon>
        <taxon>Bacillati</taxon>
        <taxon>Bacillota</taxon>
        <taxon>Bacilli</taxon>
        <taxon>Lactobacillales</taxon>
        <taxon>Lactobacillaceae</taxon>
        <taxon>Lacticaseibacillus</taxon>
    </lineage>
</organism>
<dbReference type="Proteomes" id="UP001597249">
    <property type="component" value="Unassembled WGS sequence"/>
</dbReference>
<evidence type="ECO:0000313" key="3">
    <source>
        <dbReference type="Proteomes" id="UP001597249"/>
    </source>
</evidence>
<evidence type="ECO:0000259" key="1">
    <source>
        <dbReference type="Pfam" id="PF00359"/>
    </source>
</evidence>
<dbReference type="Gene3D" id="3.40.930.10">
    <property type="entry name" value="Mannitol-specific EII, Chain A"/>
    <property type="match status" value="1"/>
</dbReference>
<protein>
    <submittedName>
        <fullName evidence="2">PTS sugar transporter subunit IIA</fullName>
    </submittedName>
</protein>
<dbReference type="InterPro" id="IPR002178">
    <property type="entry name" value="PTS_EIIA_type-2_dom"/>
</dbReference>
<dbReference type="EMBL" id="JBHTMO010000021">
    <property type="protein sequence ID" value="MFD1393284.1"/>
    <property type="molecule type" value="Genomic_DNA"/>
</dbReference>
<proteinExistence type="predicted"/>
<evidence type="ECO:0000313" key="2">
    <source>
        <dbReference type="EMBL" id="MFD1393284.1"/>
    </source>
</evidence>
<keyword evidence="3" id="KW-1185">Reference proteome</keyword>
<reference evidence="3" key="1">
    <citation type="journal article" date="2019" name="Int. J. Syst. Evol. Microbiol.">
        <title>The Global Catalogue of Microorganisms (GCM) 10K type strain sequencing project: providing services to taxonomists for standard genome sequencing and annotation.</title>
        <authorList>
            <consortium name="The Broad Institute Genomics Platform"/>
            <consortium name="The Broad Institute Genome Sequencing Center for Infectious Disease"/>
            <person name="Wu L."/>
            <person name="Ma J."/>
        </authorList>
    </citation>
    <scope>NUCLEOTIDE SEQUENCE [LARGE SCALE GENOMIC DNA]</scope>
    <source>
        <strain evidence="3">CCM 8911</strain>
    </source>
</reference>
<feature type="domain" description="PTS EIIA type-2" evidence="1">
    <location>
        <begin position="24"/>
        <end position="121"/>
    </location>
</feature>
<sequence length="146" mass="15379">MFGTLFRKPAMLNVELADGSELGAIETVATEAAKALKLSPTAVRASILASEVQGAQFAGERAAILYASCDELKAPRSLLVSLKTPVAWGFGATAHPVDQLVVLAMPNDSPAAAKQAMIERLRHKLAHGVPTDEKAAVRFANSLLTE</sequence>
<dbReference type="RefSeq" id="WP_164510745.1">
    <property type="nucleotide sequence ID" value="NZ_JBHTMO010000021.1"/>
</dbReference>
<gene>
    <name evidence="2" type="ORF">ACFQ3L_06830</name>
</gene>